<dbReference type="Proteomes" id="UP000093759">
    <property type="component" value="Unassembled WGS sequence"/>
</dbReference>
<accession>A0A1A3TXJ9</accession>
<dbReference type="AlphaFoldDB" id="A0A1A3TXJ9"/>
<sequence length="82" mass="9002">MATTDGMLTNIDISGDIDQFGAWLNAFGSGLLDSAGIDALFNSFVAFVYNAFGNIESFFTDWMGIDWGGVETTLDYWFPPEL</sequence>
<name>A0A1A3TXJ9_MYCSD</name>
<reference evidence="2" key="1">
    <citation type="submission" date="2016-06" db="EMBL/GenBank/DDBJ databases">
        <authorList>
            <person name="Sutton G."/>
            <person name="Brinkac L."/>
            <person name="Sanka R."/>
            <person name="Adams M."/>
            <person name="Lau E."/>
            <person name="Garcia-Basteiro A."/>
            <person name="Lopez-Varela E."/>
            <person name="Palencia S."/>
        </authorList>
    </citation>
    <scope>NUCLEOTIDE SEQUENCE [LARGE SCALE GENOMIC DNA]</scope>
    <source>
        <strain evidence="2">1274684.2</strain>
    </source>
</reference>
<proteinExistence type="predicted"/>
<organism evidence="1 2">
    <name type="scientific">Mycolicibacter sinensis (strain JDM601)</name>
    <name type="common">Mycobacterium sinense</name>
    <dbReference type="NCBI Taxonomy" id="875328"/>
    <lineage>
        <taxon>Bacteria</taxon>
        <taxon>Bacillati</taxon>
        <taxon>Actinomycetota</taxon>
        <taxon>Actinomycetes</taxon>
        <taxon>Mycobacteriales</taxon>
        <taxon>Mycobacteriaceae</taxon>
        <taxon>Mycolicibacter</taxon>
    </lineage>
</organism>
<gene>
    <name evidence="1" type="ORF">A5648_04335</name>
</gene>
<dbReference type="EMBL" id="LZMF01000074">
    <property type="protein sequence ID" value="OBK87366.1"/>
    <property type="molecule type" value="Genomic_DNA"/>
</dbReference>
<evidence type="ECO:0000313" key="2">
    <source>
        <dbReference type="Proteomes" id="UP000093759"/>
    </source>
</evidence>
<protein>
    <submittedName>
        <fullName evidence="1">Uncharacterized protein</fullName>
    </submittedName>
</protein>
<evidence type="ECO:0000313" key="1">
    <source>
        <dbReference type="EMBL" id="OBK87366.1"/>
    </source>
</evidence>
<comment type="caution">
    <text evidence="1">The sequence shown here is derived from an EMBL/GenBank/DDBJ whole genome shotgun (WGS) entry which is preliminary data.</text>
</comment>